<keyword evidence="2" id="KW-0812">Transmembrane</keyword>
<feature type="region of interest" description="Disordered" evidence="1">
    <location>
        <begin position="163"/>
        <end position="187"/>
    </location>
</feature>
<feature type="compositionally biased region" description="Polar residues" evidence="1">
    <location>
        <begin position="163"/>
        <end position="173"/>
    </location>
</feature>
<dbReference type="AlphaFoldDB" id="A0A414CF96"/>
<dbReference type="RefSeq" id="WP_118096098.1">
    <property type="nucleotide sequence ID" value="NZ_QSIO01000004.1"/>
</dbReference>
<evidence type="ECO:0008006" key="5">
    <source>
        <dbReference type="Google" id="ProtNLM"/>
    </source>
</evidence>
<feature type="compositionally biased region" description="Low complexity" evidence="1">
    <location>
        <begin position="174"/>
        <end position="185"/>
    </location>
</feature>
<name>A0A414CF96_STRPA</name>
<dbReference type="EMBL" id="QSIO01000004">
    <property type="protein sequence ID" value="RHC93688.1"/>
    <property type="molecule type" value="Genomic_DNA"/>
</dbReference>
<evidence type="ECO:0000256" key="2">
    <source>
        <dbReference type="SAM" id="Phobius"/>
    </source>
</evidence>
<keyword evidence="2" id="KW-1133">Transmembrane helix</keyword>
<evidence type="ECO:0000256" key="1">
    <source>
        <dbReference type="SAM" id="MobiDB-lite"/>
    </source>
</evidence>
<feature type="region of interest" description="Disordered" evidence="1">
    <location>
        <begin position="1"/>
        <end position="22"/>
    </location>
</feature>
<reference evidence="3 4" key="1">
    <citation type="submission" date="2018-08" db="EMBL/GenBank/DDBJ databases">
        <title>A genome reference for cultivated species of the human gut microbiota.</title>
        <authorList>
            <person name="Zou Y."/>
            <person name="Xue W."/>
            <person name="Luo G."/>
        </authorList>
    </citation>
    <scope>NUCLEOTIDE SEQUENCE [LARGE SCALE GENOMIC DNA]</scope>
    <source>
        <strain evidence="3 4">AM33-3BH</strain>
    </source>
</reference>
<feature type="transmembrane region" description="Helical" evidence="2">
    <location>
        <begin position="138"/>
        <end position="160"/>
    </location>
</feature>
<feature type="compositionally biased region" description="Basic and acidic residues" evidence="1">
    <location>
        <begin position="1"/>
        <end position="14"/>
    </location>
</feature>
<dbReference type="Proteomes" id="UP000285773">
    <property type="component" value="Unassembled WGS sequence"/>
</dbReference>
<proteinExistence type="predicted"/>
<evidence type="ECO:0000313" key="3">
    <source>
        <dbReference type="EMBL" id="RHC93688.1"/>
    </source>
</evidence>
<gene>
    <name evidence="3" type="ORF">DW820_08865</name>
</gene>
<comment type="caution">
    <text evidence="3">The sequence shown here is derived from an EMBL/GenBank/DDBJ whole genome shotgun (WGS) entry which is preliminary data.</text>
</comment>
<evidence type="ECO:0000313" key="4">
    <source>
        <dbReference type="Proteomes" id="UP000285773"/>
    </source>
</evidence>
<accession>A0A414CF96</accession>
<organism evidence="3 4">
    <name type="scientific">Streptococcus parasanguinis</name>
    <dbReference type="NCBI Taxonomy" id="1318"/>
    <lineage>
        <taxon>Bacteria</taxon>
        <taxon>Bacillati</taxon>
        <taxon>Bacillota</taxon>
        <taxon>Bacilli</taxon>
        <taxon>Lactobacillales</taxon>
        <taxon>Streptococcaceae</taxon>
        <taxon>Streptococcus</taxon>
    </lineage>
</organism>
<keyword evidence="2" id="KW-0472">Membrane</keyword>
<protein>
    <recommendedName>
        <fullName evidence="5">DUF3862 domain-containing protein</fullName>
    </recommendedName>
</protein>
<sequence>MSEKDQEQFMKDTPLDGTPHFDVAAPAFVPKEEAEDLVVPEASGLSVTEMKAMKEEADEPAVSETVEPPKVDEATVGEHPDVVAAPQPTPPFQPAPQAPQNMAAEPIGPQTVPVPETPIPQAPLSPVGRPMDTADKKAIRFALGILVGLLIGGVSGYLIGHASPSTSPSRKQTSWSGNQSGSSSNIDLEQLTSEDAEANFSWEQSDIEQLQFLTGSDAGETPEEMIEAYGKASSVQFESGELKLFWDDNSYNKEVKATYSKKGKEFQLVKFEFNQFGKNLTVEDNFADGFKVGDSETGAGGTSYKELLEKYGDAVNLTVSSSDDSDEIELVMDFQKKNGDYVDLTFIRQENGDFLLSSKDSY</sequence>